<dbReference type="Proteomes" id="UP000324507">
    <property type="component" value="Chromosome"/>
</dbReference>
<dbReference type="InterPro" id="IPR036291">
    <property type="entry name" value="NAD(P)-bd_dom_sf"/>
</dbReference>
<dbReference type="EMBL" id="CP044081">
    <property type="protein sequence ID" value="QEU09452.1"/>
    <property type="molecule type" value="Genomic_DNA"/>
</dbReference>
<evidence type="ECO:0000259" key="4">
    <source>
        <dbReference type="SMART" id="SM00822"/>
    </source>
</evidence>
<dbReference type="PRINTS" id="PR00080">
    <property type="entry name" value="SDRFAMILY"/>
</dbReference>
<keyword evidence="2" id="KW-0560">Oxidoreductase</keyword>
<dbReference type="CDD" id="cd05233">
    <property type="entry name" value="SDR_c"/>
    <property type="match status" value="1"/>
</dbReference>
<evidence type="ECO:0000313" key="6">
    <source>
        <dbReference type="Proteomes" id="UP000324507"/>
    </source>
</evidence>
<dbReference type="InterPro" id="IPR057326">
    <property type="entry name" value="KR_dom"/>
</dbReference>
<organism evidence="5 6">
    <name type="scientific">Paracoccus yeei</name>
    <dbReference type="NCBI Taxonomy" id="147645"/>
    <lineage>
        <taxon>Bacteria</taxon>
        <taxon>Pseudomonadati</taxon>
        <taxon>Pseudomonadota</taxon>
        <taxon>Alphaproteobacteria</taxon>
        <taxon>Rhodobacterales</taxon>
        <taxon>Paracoccaceae</taxon>
        <taxon>Paracoccus</taxon>
    </lineage>
</organism>
<reference evidence="5 6" key="1">
    <citation type="submission" date="2019-09" db="EMBL/GenBank/DDBJ databases">
        <title>FDA dAtabase for Regulatory Grade micrObial Sequences (FDA-ARGOS): Supporting development and validation of Infectious Disease Dx tests.</title>
        <authorList>
            <person name="Sciortino C."/>
            <person name="Tallon L."/>
            <person name="Sadzewicz L."/>
            <person name="Vavikolanu K."/>
            <person name="Mehta A."/>
            <person name="Aluvathingal J."/>
            <person name="Nadendla S."/>
            <person name="Nandy P."/>
            <person name="Geyer C."/>
            <person name="Yan Y."/>
            <person name="Sichtig H."/>
        </authorList>
    </citation>
    <scope>NUCLEOTIDE SEQUENCE [LARGE SCALE GENOMIC DNA]</scope>
    <source>
        <strain evidence="5 6">FDAARGOS_643</strain>
    </source>
</reference>
<dbReference type="RefSeq" id="WP_150351203.1">
    <property type="nucleotide sequence ID" value="NZ_CP038095.1"/>
</dbReference>
<comment type="similarity">
    <text evidence="1 3">Belongs to the short-chain dehydrogenases/reductases (SDR) family.</text>
</comment>
<accession>A0A5P2QY34</accession>
<dbReference type="PROSITE" id="PS00061">
    <property type="entry name" value="ADH_SHORT"/>
    <property type="match status" value="1"/>
</dbReference>
<gene>
    <name evidence="5" type="ORF">FOB51_16390</name>
</gene>
<dbReference type="PRINTS" id="PR00081">
    <property type="entry name" value="GDHRDH"/>
</dbReference>
<protein>
    <submittedName>
        <fullName evidence="5">SDR family oxidoreductase</fullName>
    </submittedName>
</protein>
<dbReference type="SMART" id="SM00822">
    <property type="entry name" value="PKS_KR"/>
    <property type="match status" value="1"/>
</dbReference>
<dbReference type="PANTHER" id="PTHR45024">
    <property type="entry name" value="DEHYDROGENASES, SHORT CHAIN"/>
    <property type="match status" value="1"/>
</dbReference>
<dbReference type="InterPro" id="IPR002347">
    <property type="entry name" value="SDR_fam"/>
</dbReference>
<dbReference type="AlphaFoldDB" id="A0A5P2QY34"/>
<dbReference type="Pfam" id="PF00106">
    <property type="entry name" value="adh_short"/>
    <property type="match status" value="1"/>
</dbReference>
<feature type="domain" description="Ketoreductase" evidence="4">
    <location>
        <begin position="23"/>
        <end position="205"/>
    </location>
</feature>
<evidence type="ECO:0000256" key="1">
    <source>
        <dbReference type="ARBA" id="ARBA00006484"/>
    </source>
</evidence>
<proteinExistence type="inferred from homology"/>
<dbReference type="Gene3D" id="3.40.50.720">
    <property type="entry name" value="NAD(P)-binding Rossmann-like Domain"/>
    <property type="match status" value="1"/>
</dbReference>
<sequence>MDHQPMTSPEGRVAAAEAALRGKAIVITGAGGGLGTAYARHAASLGAAVLVNDVSPDAAERVTAEIRAAGGRAVAHAADVSQWDSGAALVAACIDAFGHITGLVNNAGVLRPQRLEELTEAELARLIRVNLFGTAACAQATVLAFRRQGTGGSVVNVVSGSHAGDVALGAYAASKGAVASLTYSWAMELRGSPIRMNAVSPLAETAMAAANAPLMGAQSAAREVVYHSLPDPQVNAPLVSYLLSDLAGEVHGQIVRIAGRQLSLVTHPMIASPVLEDDWTFDTIAAAFAERLGQSQQRLGLVFAQAAP</sequence>
<dbReference type="InterPro" id="IPR020904">
    <property type="entry name" value="Sc_DH/Rdtase_CS"/>
</dbReference>
<evidence type="ECO:0000313" key="5">
    <source>
        <dbReference type="EMBL" id="QEU09452.1"/>
    </source>
</evidence>
<name>A0A5P2QY34_9RHOB</name>
<dbReference type="InterPro" id="IPR051687">
    <property type="entry name" value="Peroxisomal_Beta-Oxidation"/>
</dbReference>
<evidence type="ECO:0000256" key="2">
    <source>
        <dbReference type="ARBA" id="ARBA00023002"/>
    </source>
</evidence>
<dbReference type="PANTHER" id="PTHR45024:SF2">
    <property type="entry name" value="SCP2 DOMAIN-CONTAINING PROTEIN"/>
    <property type="match status" value="1"/>
</dbReference>
<dbReference type="GO" id="GO:0016491">
    <property type="term" value="F:oxidoreductase activity"/>
    <property type="evidence" value="ECO:0007669"/>
    <property type="project" value="UniProtKB-KW"/>
</dbReference>
<dbReference type="SUPFAM" id="SSF51735">
    <property type="entry name" value="NAD(P)-binding Rossmann-fold domains"/>
    <property type="match status" value="1"/>
</dbReference>
<evidence type="ECO:0000256" key="3">
    <source>
        <dbReference type="RuleBase" id="RU000363"/>
    </source>
</evidence>